<evidence type="ECO:0000313" key="2">
    <source>
        <dbReference type="Proteomes" id="UP001206925"/>
    </source>
</evidence>
<dbReference type="EMBL" id="JAMZMK010011132">
    <property type="protein sequence ID" value="KAI7728841.1"/>
    <property type="molecule type" value="Genomic_DNA"/>
</dbReference>
<gene>
    <name evidence="1" type="ORF">M8C21_023820</name>
</gene>
<proteinExistence type="predicted"/>
<dbReference type="Proteomes" id="UP001206925">
    <property type="component" value="Unassembled WGS sequence"/>
</dbReference>
<organism evidence="1 2">
    <name type="scientific">Ambrosia artemisiifolia</name>
    <name type="common">Common ragweed</name>
    <dbReference type="NCBI Taxonomy" id="4212"/>
    <lineage>
        <taxon>Eukaryota</taxon>
        <taxon>Viridiplantae</taxon>
        <taxon>Streptophyta</taxon>
        <taxon>Embryophyta</taxon>
        <taxon>Tracheophyta</taxon>
        <taxon>Spermatophyta</taxon>
        <taxon>Magnoliopsida</taxon>
        <taxon>eudicotyledons</taxon>
        <taxon>Gunneridae</taxon>
        <taxon>Pentapetalae</taxon>
        <taxon>asterids</taxon>
        <taxon>campanulids</taxon>
        <taxon>Asterales</taxon>
        <taxon>Asteraceae</taxon>
        <taxon>Asteroideae</taxon>
        <taxon>Heliantheae alliance</taxon>
        <taxon>Heliantheae</taxon>
        <taxon>Ambrosia</taxon>
    </lineage>
</organism>
<keyword evidence="2" id="KW-1185">Reference proteome</keyword>
<evidence type="ECO:0000313" key="1">
    <source>
        <dbReference type="EMBL" id="KAI7728841.1"/>
    </source>
</evidence>
<reference evidence="1" key="1">
    <citation type="submission" date="2022-06" db="EMBL/GenBank/DDBJ databases">
        <title>Uncovering the hologenomic basis of an extraordinary plant invasion.</title>
        <authorList>
            <person name="Bieker V.C."/>
            <person name="Martin M.D."/>
            <person name="Gilbert T."/>
            <person name="Hodgins K."/>
            <person name="Battlay P."/>
            <person name="Petersen B."/>
            <person name="Wilson J."/>
        </authorList>
    </citation>
    <scope>NUCLEOTIDE SEQUENCE</scope>
    <source>
        <strain evidence="1">AA19_3_7</strain>
        <tissue evidence="1">Leaf</tissue>
    </source>
</reference>
<sequence>MDFLISPKTTQAGIWRHVVCLVLFLKEGPITLLMKRRSLPFKMNNLSSLLDGSIHILPKVVLCHQLICIHNIHIR</sequence>
<dbReference type="AlphaFoldDB" id="A0AAD5BUV6"/>
<comment type="caution">
    <text evidence="1">The sequence shown here is derived from an EMBL/GenBank/DDBJ whole genome shotgun (WGS) entry which is preliminary data.</text>
</comment>
<name>A0AAD5BUV6_AMBAR</name>
<protein>
    <submittedName>
        <fullName evidence="1">Uncharacterized protein</fullName>
    </submittedName>
</protein>
<accession>A0AAD5BUV6</accession>